<keyword evidence="2" id="KW-0472">Membrane</keyword>
<proteinExistence type="predicted"/>
<evidence type="ECO:0000256" key="1">
    <source>
        <dbReference type="SAM" id="MobiDB-lite"/>
    </source>
</evidence>
<keyword evidence="4" id="KW-1185">Reference proteome</keyword>
<sequence length="161" mass="18012">MHPPNGQPRTLHRSLRTGEKPKQEIRNHGTARPHTCTQSRSRSNRAFRHFVAHQASFLPSRSAPGALLAGFSPASLLIFAFALFIAQCAPASRKRDEHPRTLPQQSLPKKNAQKENIFYRENRGAVKRRLPFTPSPDFTSAPSSTCPSDMRGLYAYARVPP</sequence>
<keyword evidence="2" id="KW-1133">Transmembrane helix</keyword>
<reference evidence="3" key="2">
    <citation type="submission" date="2020-05" db="UniProtKB">
        <authorList>
            <consortium name="EnsemblMetazoa"/>
        </authorList>
    </citation>
    <scope>IDENTIFICATION</scope>
    <source>
        <strain evidence="3">maculatus3</strain>
    </source>
</reference>
<feature type="transmembrane region" description="Helical" evidence="2">
    <location>
        <begin position="66"/>
        <end position="86"/>
    </location>
</feature>
<dbReference type="AlphaFoldDB" id="A0A182SXS4"/>
<protein>
    <recommendedName>
        <fullName evidence="5">Transmembrane protein</fullName>
    </recommendedName>
</protein>
<feature type="compositionally biased region" description="Basic and acidic residues" evidence="1">
    <location>
        <begin position="16"/>
        <end position="27"/>
    </location>
</feature>
<name>A0A182SXS4_9DIPT</name>
<feature type="region of interest" description="Disordered" evidence="1">
    <location>
        <begin position="1"/>
        <end position="42"/>
    </location>
</feature>
<keyword evidence="2" id="KW-0812">Transmembrane</keyword>
<dbReference type="Proteomes" id="UP000075901">
    <property type="component" value="Unassembled WGS sequence"/>
</dbReference>
<reference evidence="4" key="1">
    <citation type="submission" date="2013-09" db="EMBL/GenBank/DDBJ databases">
        <title>The Genome Sequence of Anopheles maculatus species B.</title>
        <authorList>
            <consortium name="The Broad Institute Genomics Platform"/>
            <person name="Neafsey D.E."/>
            <person name="Besansky N."/>
            <person name="Howell P."/>
            <person name="Walton C."/>
            <person name="Young S.K."/>
            <person name="Zeng Q."/>
            <person name="Gargeya S."/>
            <person name="Fitzgerald M."/>
            <person name="Haas B."/>
            <person name="Abouelleil A."/>
            <person name="Allen A.W."/>
            <person name="Alvarado L."/>
            <person name="Arachchi H.M."/>
            <person name="Berlin A.M."/>
            <person name="Chapman S.B."/>
            <person name="Gainer-Dewar J."/>
            <person name="Goldberg J."/>
            <person name="Griggs A."/>
            <person name="Gujja S."/>
            <person name="Hansen M."/>
            <person name="Howarth C."/>
            <person name="Imamovic A."/>
            <person name="Ireland A."/>
            <person name="Larimer J."/>
            <person name="McCowan C."/>
            <person name="Murphy C."/>
            <person name="Pearson M."/>
            <person name="Poon T.W."/>
            <person name="Priest M."/>
            <person name="Roberts A."/>
            <person name="Saif S."/>
            <person name="Shea T."/>
            <person name="Sisk P."/>
            <person name="Sykes S."/>
            <person name="Wortman J."/>
            <person name="Nusbaum C."/>
            <person name="Birren B."/>
        </authorList>
    </citation>
    <scope>NUCLEOTIDE SEQUENCE [LARGE SCALE GENOMIC DNA]</scope>
    <source>
        <strain evidence="4">maculatus3</strain>
    </source>
</reference>
<evidence type="ECO:0000256" key="2">
    <source>
        <dbReference type="SAM" id="Phobius"/>
    </source>
</evidence>
<feature type="compositionally biased region" description="Polar residues" evidence="1">
    <location>
        <begin position="136"/>
        <end position="147"/>
    </location>
</feature>
<accession>A0A182SXS4</accession>
<evidence type="ECO:0000313" key="4">
    <source>
        <dbReference type="Proteomes" id="UP000075901"/>
    </source>
</evidence>
<evidence type="ECO:0000313" key="3">
    <source>
        <dbReference type="EnsemblMetazoa" id="AMAM015577-PA"/>
    </source>
</evidence>
<evidence type="ECO:0008006" key="5">
    <source>
        <dbReference type="Google" id="ProtNLM"/>
    </source>
</evidence>
<dbReference type="EnsemblMetazoa" id="AMAM015577-RA">
    <property type="protein sequence ID" value="AMAM015577-PA"/>
    <property type="gene ID" value="AMAM015577"/>
</dbReference>
<dbReference type="VEuPathDB" id="VectorBase:AMAM015577"/>
<feature type="region of interest" description="Disordered" evidence="1">
    <location>
        <begin position="92"/>
        <end position="150"/>
    </location>
</feature>
<organism evidence="3 4">
    <name type="scientific">Anopheles maculatus</name>
    <dbReference type="NCBI Taxonomy" id="74869"/>
    <lineage>
        <taxon>Eukaryota</taxon>
        <taxon>Metazoa</taxon>
        <taxon>Ecdysozoa</taxon>
        <taxon>Arthropoda</taxon>
        <taxon>Hexapoda</taxon>
        <taxon>Insecta</taxon>
        <taxon>Pterygota</taxon>
        <taxon>Neoptera</taxon>
        <taxon>Endopterygota</taxon>
        <taxon>Diptera</taxon>
        <taxon>Nematocera</taxon>
        <taxon>Culicoidea</taxon>
        <taxon>Culicidae</taxon>
        <taxon>Anophelinae</taxon>
        <taxon>Anopheles</taxon>
        <taxon>Anopheles maculatus group</taxon>
    </lineage>
</organism>